<feature type="compositionally biased region" description="Low complexity" evidence="1">
    <location>
        <begin position="204"/>
        <end position="218"/>
    </location>
</feature>
<evidence type="ECO:0000313" key="2">
    <source>
        <dbReference type="EMBL" id="EHP44328.1"/>
    </source>
</evidence>
<dbReference type="RefSeq" id="WP_006156548.1">
    <property type="nucleotide sequence ID" value="NZ_AHJE01000010.1"/>
</dbReference>
<reference evidence="2 3" key="1">
    <citation type="journal article" date="2012" name="J. Bacteriol.">
        <title>De Novo Genome Project of Cupriavidus basilensis OR16.</title>
        <authorList>
            <person name="Cserhati M."/>
            <person name="Kriszt B."/>
            <person name="Szoboszlay S."/>
            <person name="Toth A."/>
            <person name="Szabo I."/>
            <person name="Tancsics A."/>
            <person name="Nagy I."/>
            <person name="Horvath B."/>
            <person name="Nagy I."/>
            <person name="Kukolya J."/>
        </authorList>
    </citation>
    <scope>NUCLEOTIDE SEQUENCE [LARGE SCALE GENOMIC DNA]</scope>
    <source>
        <strain evidence="2 3">OR16</strain>
    </source>
</reference>
<dbReference type="EMBL" id="AHJE01000010">
    <property type="protein sequence ID" value="EHP44328.1"/>
    <property type="molecule type" value="Genomic_DNA"/>
</dbReference>
<evidence type="ECO:0000313" key="3">
    <source>
        <dbReference type="Proteomes" id="UP000005808"/>
    </source>
</evidence>
<proteinExistence type="predicted"/>
<sequence>MGNLFRISTPAALAVGSMLLGGCAPTTVGVTSRASDYTGKPTRMYVLGTTGMGWNSDFSMAFSAKFREVTRQCGVESAYDEISGLELDSSALTGRMRTFGADTVLTIANGGGVVNTSGGRLSINYGTTLTDVRQNRAVWKGKYTFSRGGTIIPIEERAAVLAIDITNSLKKDGFLTGCAQIALGQNGRLDPAAVPHAAAGGSNGLAGATGKNGTNGAPRPVPPLAAPARPTTAATLRDLQDLLPSK</sequence>
<feature type="region of interest" description="Disordered" evidence="1">
    <location>
        <begin position="204"/>
        <end position="231"/>
    </location>
</feature>
<comment type="caution">
    <text evidence="2">The sequence shown here is derived from an EMBL/GenBank/DDBJ whole genome shotgun (WGS) entry which is preliminary data.</text>
</comment>
<dbReference type="PROSITE" id="PS51257">
    <property type="entry name" value="PROKAR_LIPOPROTEIN"/>
    <property type="match status" value="1"/>
</dbReference>
<protein>
    <recommendedName>
        <fullName evidence="4">Lipoprotein</fullName>
    </recommendedName>
</protein>
<organism evidence="2 3">
    <name type="scientific">Cupriavidus basilensis OR16</name>
    <dbReference type="NCBI Taxonomy" id="1127483"/>
    <lineage>
        <taxon>Bacteria</taxon>
        <taxon>Pseudomonadati</taxon>
        <taxon>Pseudomonadota</taxon>
        <taxon>Betaproteobacteria</taxon>
        <taxon>Burkholderiales</taxon>
        <taxon>Burkholderiaceae</taxon>
        <taxon>Cupriavidus</taxon>
    </lineage>
</organism>
<dbReference type="PATRIC" id="fig|1127483.3.peg.734"/>
<evidence type="ECO:0008006" key="4">
    <source>
        <dbReference type="Google" id="ProtNLM"/>
    </source>
</evidence>
<name>H1RZI6_9BURK</name>
<dbReference type="Proteomes" id="UP000005808">
    <property type="component" value="Unassembled WGS sequence"/>
</dbReference>
<evidence type="ECO:0000256" key="1">
    <source>
        <dbReference type="SAM" id="MobiDB-lite"/>
    </source>
</evidence>
<accession>H1RZI6</accession>
<gene>
    <name evidence="2" type="ORF">OR16_03627</name>
</gene>
<dbReference type="AlphaFoldDB" id="H1RZI6"/>